<reference evidence="2" key="1">
    <citation type="submission" date="2014-09" db="EMBL/GenBank/DDBJ databases">
        <authorList>
            <person name="Magalhaes I.L.F."/>
            <person name="Oliveira U."/>
            <person name="Santos F.R."/>
            <person name="Vidigal T.H.D.A."/>
            <person name="Brescovit A.D."/>
            <person name="Santos A.J."/>
        </authorList>
    </citation>
    <scope>NUCLEOTIDE SEQUENCE</scope>
    <source>
        <tissue evidence="2">Shoot tissue taken approximately 20 cm above the soil surface</tissue>
    </source>
</reference>
<evidence type="ECO:0000313" key="2">
    <source>
        <dbReference type="EMBL" id="JAD75554.1"/>
    </source>
</evidence>
<organism evidence="2">
    <name type="scientific">Arundo donax</name>
    <name type="common">Giant reed</name>
    <name type="synonym">Donax arundinaceus</name>
    <dbReference type="NCBI Taxonomy" id="35708"/>
    <lineage>
        <taxon>Eukaryota</taxon>
        <taxon>Viridiplantae</taxon>
        <taxon>Streptophyta</taxon>
        <taxon>Embryophyta</taxon>
        <taxon>Tracheophyta</taxon>
        <taxon>Spermatophyta</taxon>
        <taxon>Magnoliopsida</taxon>
        <taxon>Liliopsida</taxon>
        <taxon>Poales</taxon>
        <taxon>Poaceae</taxon>
        <taxon>PACMAD clade</taxon>
        <taxon>Arundinoideae</taxon>
        <taxon>Arundineae</taxon>
        <taxon>Arundo</taxon>
    </lineage>
</organism>
<accession>A0A0A9CGX0</accession>
<name>A0A0A9CGX0_ARUDO</name>
<sequence length="259" mass="29641">MFVLYSFKHYLLSCVSIYGNWSMSLTNRVWISDIQGALTVGVIVDYLHLWDLLSDVQLQPEVEDRHIGRLASHGQYSAKSAYESLFLGSTLFEPWERIWKTWAPPKCRFFVWLIAHNKCWTAERLARRGLPHPERCPLCDQKAETIDHLLGLYVFAREFWFRFFTQVRLQSLSPQPTEISFHDWLERASDTTSGLIRQGTNSLIILGAWTLWTHRNRCVFDGAAPSIAGALVIAEEEQRLWSMAGARGLSLLTAPTPGG</sequence>
<reference evidence="2" key="2">
    <citation type="journal article" date="2015" name="Data Brief">
        <title>Shoot transcriptome of the giant reed, Arundo donax.</title>
        <authorList>
            <person name="Barrero R.A."/>
            <person name="Guerrero F.D."/>
            <person name="Moolhuijzen P."/>
            <person name="Goolsby J.A."/>
            <person name="Tidwell J."/>
            <person name="Bellgard S.E."/>
            <person name="Bellgard M.I."/>
        </authorList>
    </citation>
    <scope>NUCLEOTIDE SEQUENCE</scope>
    <source>
        <tissue evidence="2">Shoot tissue taken approximately 20 cm above the soil surface</tissue>
    </source>
</reference>
<dbReference type="EMBL" id="GBRH01222341">
    <property type="protein sequence ID" value="JAD75554.1"/>
    <property type="molecule type" value="Transcribed_RNA"/>
</dbReference>
<dbReference type="Pfam" id="PF13966">
    <property type="entry name" value="zf-RVT"/>
    <property type="match status" value="1"/>
</dbReference>
<proteinExistence type="predicted"/>
<dbReference type="AlphaFoldDB" id="A0A0A9CGX0"/>
<protein>
    <recommendedName>
        <fullName evidence="1">Reverse transcriptase zinc-binding domain-containing protein</fullName>
    </recommendedName>
</protein>
<dbReference type="InterPro" id="IPR026960">
    <property type="entry name" value="RVT-Znf"/>
</dbReference>
<evidence type="ECO:0000259" key="1">
    <source>
        <dbReference type="Pfam" id="PF13966"/>
    </source>
</evidence>
<feature type="domain" description="Reverse transcriptase zinc-binding" evidence="1">
    <location>
        <begin position="76"/>
        <end position="160"/>
    </location>
</feature>